<dbReference type="EMBL" id="CACVKT020006453">
    <property type="protein sequence ID" value="CAC5401747.1"/>
    <property type="molecule type" value="Genomic_DNA"/>
</dbReference>
<evidence type="ECO:0000256" key="2">
    <source>
        <dbReference type="SAM" id="MobiDB-lite"/>
    </source>
</evidence>
<dbReference type="Proteomes" id="UP000507470">
    <property type="component" value="Unassembled WGS sequence"/>
</dbReference>
<dbReference type="PANTHER" id="PTHR12449:SF18">
    <property type="entry name" value="DEATH DOMAIN-CONTAINING PROTEIN"/>
    <property type="match status" value="1"/>
</dbReference>
<evidence type="ECO:0000256" key="1">
    <source>
        <dbReference type="ARBA" id="ARBA00022737"/>
    </source>
</evidence>
<evidence type="ECO:0000313" key="4">
    <source>
        <dbReference type="EMBL" id="CAC5401747.1"/>
    </source>
</evidence>
<feature type="region of interest" description="Disordered" evidence="2">
    <location>
        <begin position="627"/>
        <end position="655"/>
    </location>
</feature>
<dbReference type="Pfam" id="PF16095">
    <property type="entry name" value="COR-A"/>
    <property type="match status" value="1"/>
</dbReference>
<keyword evidence="5" id="KW-1185">Reference proteome</keyword>
<name>A0A6J8D280_MYTCO</name>
<dbReference type="SUPFAM" id="SSF52540">
    <property type="entry name" value="P-loop containing nucleoside triphosphate hydrolases"/>
    <property type="match status" value="1"/>
</dbReference>
<proteinExistence type="predicted"/>
<dbReference type="AlphaFoldDB" id="A0A6J8D280"/>
<dbReference type="InterPro" id="IPR032171">
    <property type="entry name" value="COR-A"/>
</dbReference>
<dbReference type="InterPro" id="IPR036388">
    <property type="entry name" value="WH-like_DNA-bd_sf"/>
</dbReference>
<dbReference type="Gene3D" id="1.10.10.10">
    <property type="entry name" value="Winged helix-like DNA-binding domain superfamily/Winged helix DNA-binding domain"/>
    <property type="match status" value="1"/>
</dbReference>
<dbReference type="InterPro" id="IPR039788">
    <property type="entry name" value="NOL4/NOL4L"/>
</dbReference>
<accession>A0A6J8D280</accession>
<organism evidence="4 5">
    <name type="scientific">Mytilus coruscus</name>
    <name type="common">Sea mussel</name>
    <dbReference type="NCBI Taxonomy" id="42192"/>
    <lineage>
        <taxon>Eukaryota</taxon>
        <taxon>Metazoa</taxon>
        <taxon>Spiralia</taxon>
        <taxon>Lophotrochozoa</taxon>
        <taxon>Mollusca</taxon>
        <taxon>Bivalvia</taxon>
        <taxon>Autobranchia</taxon>
        <taxon>Pteriomorphia</taxon>
        <taxon>Mytilida</taxon>
        <taxon>Mytiloidea</taxon>
        <taxon>Mytilidae</taxon>
        <taxon>Mytilinae</taxon>
        <taxon>Mytilus</taxon>
    </lineage>
</organism>
<evidence type="ECO:0000313" key="5">
    <source>
        <dbReference type="Proteomes" id="UP000507470"/>
    </source>
</evidence>
<dbReference type="OrthoDB" id="5962960at2759"/>
<reference evidence="4 5" key="1">
    <citation type="submission" date="2020-06" db="EMBL/GenBank/DDBJ databases">
        <authorList>
            <person name="Li R."/>
            <person name="Bekaert M."/>
        </authorList>
    </citation>
    <scope>NUCLEOTIDE SEQUENCE [LARGE SCALE GENOMIC DNA]</scope>
    <source>
        <strain evidence="5">wild</strain>
    </source>
</reference>
<dbReference type="PANTHER" id="PTHR12449">
    <property type="entry name" value="DEATH DOMAIN-CONTAINING PROTEIN"/>
    <property type="match status" value="1"/>
</dbReference>
<dbReference type="GO" id="GO:0003924">
    <property type="term" value="F:GTPase activity"/>
    <property type="evidence" value="ECO:0007669"/>
    <property type="project" value="InterPro"/>
</dbReference>
<dbReference type="InterPro" id="IPR027417">
    <property type="entry name" value="P-loop_NTPase"/>
</dbReference>
<gene>
    <name evidence="4" type="ORF">MCOR_35802</name>
</gene>
<dbReference type="GO" id="GO:0005525">
    <property type="term" value="F:GTP binding"/>
    <property type="evidence" value="ECO:0007669"/>
    <property type="project" value="InterPro"/>
</dbReference>
<feature type="domain" description="COR" evidence="3">
    <location>
        <begin position="459"/>
        <end position="603"/>
    </location>
</feature>
<protein>
    <recommendedName>
        <fullName evidence="3">COR domain-containing protein</fullName>
    </recommendedName>
</protein>
<dbReference type="InterPro" id="IPR001806">
    <property type="entry name" value="Small_GTPase"/>
</dbReference>
<keyword evidence="1" id="KW-0677">Repeat</keyword>
<dbReference type="Gene3D" id="3.40.50.300">
    <property type="entry name" value="P-loop containing nucleotide triphosphate hydrolases"/>
    <property type="match status" value="2"/>
</dbReference>
<sequence length="688" mass="79845">MKQKVILKDLLTSVRVNYTDTNIRTMIENKFNQRIETDEMLKLKAKLKFFMFSQEADQTPPVIWKMGKSAGALYKDILQAGTESRHCIRLMIVGPFGVGKTCLMRRLLKKGIKDVISTNGINIMVLRCKVRLSDGTWIFSDELMDHAEQDRQRRLYKNVFQRSQHIPEQSSTDKKSYKQTYAPEEEVKEQLQDRFITSLTSTCISRNNEYISSTEVQKAVNEKPKNEESFELNRQQDTRIAFQKSEESLLKDFDGLQLSAESMDDFAEVVMLDFAGQYEFYATHQTFLNKHAVYLLALDISKDLKGSLTSEDLDDALTDLAEIPLEDIGEYVNFWMDAIHCYSENEDREDKSEQNRPSVCENKSKQNLQSVCENKSKQNLPSVIVVGTCSDKLEVKEESRQTEIVKQLNEILGDHVKSKHIKDYIILSNLSKTEEQFDLLRQKIFELASEVNTWGQELPVRWIKLEQRLDILRTKDNKTVISYVDVIEHGKQVDPAIHNAKEIELFLNYQHEIGNIIFFKDIPEYIILQPQWLVDVLKCLISAPKFQKEKQLLHSSDWIELETTGRLSEDLLTEIFCQKSISHSLPYKDHILKVMEKFDIIVKPSVSNANNFSRRATFEDSMFDPMMLTPNDELDENPDSSNLGETTDRELSEDELSDVFYDSVPDSIDYYVPSLIKNETNQEYCRKF</sequence>
<evidence type="ECO:0000259" key="3">
    <source>
        <dbReference type="Pfam" id="PF16095"/>
    </source>
</evidence>
<dbReference type="Pfam" id="PF00071">
    <property type="entry name" value="Ras"/>
    <property type="match status" value="1"/>
</dbReference>